<evidence type="ECO:0000256" key="1">
    <source>
        <dbReference type="SAM" id="MobiDB-lite"/>
    </source>
</evidence>
<protein>
    <submittedName>
        <fullName evidence="2">Uncharacterized protein</fullName>
    </submittedName>
</protein>
<proteinExistence type="predicted"/>
<dbReference type="AlphaFoldDB" id="A0A4R1C0D7"/>
<sequence length="92" mass="9026">MCLGLCRTGRVSGLAVDGRFADRQRLLRAVGRARRGAAAAIGGRGAAVRRSRGGAAGSGGAAVGGARRDRVGRAVDGDGSVGDGVVDAVDGH</sequence>
<reference evidence="2 3" key="1">
    <citation type="submission" date="2019-03" db="EMBL/GenBank/DDBJ databases">
        <authorList>
            <person name="Kim M.K.M."/>
        </authorList>
    </citation>
    <scope>NUCLEOTIDE SEQUENCE [LARGE SCALE GENOMIC DNA]</scope>
    <source>
        <strain evidence="2 3">18JY15-6</strain>
    </source>
</reference>
<dbReference type="EMBL" id="SJZJ01000018">
    <property type="protein sequence ID" value="TCJ23176.1"/>
    <property type="molecule type" value="Genomic_DNA"/>
</dbReference>
<evidence type="ECO:0000313" key="3">
    <source>
        <dbReference type="Proteomes" id="UP000295453"/>
    </source>
</evidence>
<feature type="compositionally biased region" description="Gly residues" evidence="1">
    <location>
        <begin position="54"/>
        <end position="63"/>
    </location>
</feature>
<comment type="caution">
    <text evidence="2">The sequence shown here is derived from an EMBL/GenBank/DDBJ whole genome shotgun (WGS) entry which is preliminary data.</text>
</comment>
<evidence type="ECO:0000313" key="2">
    <source>
        <dbReference type="EMBL" id="TCJ23176.1"/>
    </source>
</evidence>
<organism evidence="2 3">
    <name type="scientific">Nocardioides jejuensis</name>
    <dbReference type="NCBI Taxonomy" id="2502782"/>
    <lineage>
        <taxon>Bacteria</taxon>
        <taxon>Bacillati</taxon>
        <taxon>Actinomycetota</taxon>
        <taxon>Actinomycetes</taxon>
        <taxon>Propionibacteriales</taxon>
        <taxon>Nocardioidaceae</taxon>
        <taxon>Nocardioides</taxon>
    </lineage>
</organism>
<feature type="compositionally biased region" description="Low complexity" evidence="1">
    <location>
        <begin position="83"/>
        <end position="92"/>
    </location>
</feature>
<feature type="compositionally biased region" description="Basic and acidic residues" evidence="1">
    <location>
        <begin position="66"/>
        <end position="76"/>
    </location>
</feature>
<feature type="region of interest" description="Disordered" evidence="1">
    <location>
        <begin position="52"/>
        <end position="92"/>
    </location>
</feature>
<name>A0A4R1C0D7_9ACTN</name>
<gene>
    <name evidence="2" type="ORF">EPD65_11380</name>
</gene>
<dbReference type="Proteomes" id="UP000295453">
    <property type="component" value="Unassembled WGS sequence"/>
</dbReference>
<accession>A0A4R1C0D7</accession>
<feature type="non-terminal residue" evidence="2">
    <location>
        <position position="92"/>
    </location>
</feature>
<keyword evidence="3" id="KW-1185">Reference proteome</keyword>